<sequence>MNPETTTSAAQTTERPPTGTPEAPRWVRRVAALSALTPVPSSLWRLPLIVGVSMGLSPAMMDDLMGVPLWLRALYLIGLGVLSDGLAYLTLGLVRWWGETFPGWIPLVGGQRVPTWFAASLGISGGLAATYLAVLVARGWTTEMGTLGDWTARSWLMTACYAPLLLWGPTVLIVTADFVRRRRARDTAGRTVLLGG</sequence>
<feature type="region of interest" description="Disordered" evidence="1">
    <location>
        <begin position="1"/>
        <end position="23"/>
    </location>
</feature>
<keyword evidence="2" id="KW-0812">Transmembrane</keyword>
<name>A0A7Z0DP75_9ACTN</name>
<feature type="transmembrane region" description="Helical" evidence="2">
    <location>
        <begin position="115"/>
        <end position="134"/>
    </location>
</feature>
<dbReference type="AlphaFoldDB" id="A0A7Z0DP75"/>
<dbReference type="EMBL" id="JACBZR010000001">
    <property type="protein sequence ID" value="NYI78871.1"/>
    <property type="molecule type" value="Genomic_DNA"/>
</dbReference>
<feature type="transmembrane region" description="Helical" evidence="2">
    <location>
        <begin position="154"/>
        <end position="175"/>
    </location>
</feature>
<dbReference type="Proteomes" id="UP000564496">
    <property type="component" value="Unassembled WGS sequence"/>
</dbReference>
<protein>
    <submittedName>
        <fullName evidence="3">Uncharacterized protein</fullName>
    </submittedName>
</protein>
<evidence type="ECO:0000313" key="3">
    <source>
        <dbReference type="EMBL" id="NYI78871.1"/>
    </source>
</evidence>
<keyword evidence="2" id="KW-1133">Transmembrane helix</keyword>
<gene>
    <name evidence="3" type="ORF">BJ988_003519</name>
</gene>
<accession>A0A7Z0DP75</accession>
<keyword evidence="4" id="KW-1185">Reference proteome</keyword>
<proteinExistence type="predicted"/>
<evidence type="ECO:0000313" key="4">
    <source>
        <dbReference type="Proteomes" id="UP000564496"/>
    </source>
</evidence>
<organism evidence="3 4">
    <name type="scientific">Nocardioides panzhihuensis</name>
    <dbReference type="NCBI Taxonomy" id="860243"/>
    <lineage>
        <taxon>Bacteria</taxon>
        <taxon>Bacillati</taxon>
        <taxon>Actinomycetota</taxon>
        <taxon>Actinomycetes</taxon>
        <taxon>Propionibacteriales</taxon>
        <taxon>Nocardioidaceae</taxon>
        <taxon>Nocardioides</taxon>
    </lineage>
</organism>
<feature type="compositionally biased region" description="Polar residues" evidence="1">
    <location>
        <begin position="1"/>
        <end position="15"/>
    </location>
</feature>
<comment type="caution">
    <text evidence="3">The sequence shown here is derived from an EMBL/GenBank/DDBJ whole genome shotgun (WGS) entry which is preliminary data.</text>
</comment>
<keyword evidence="2" id="KW-0472">Membrane</keyword>
<dbReference type="RefSeq" id="WP_179659171.1">
    <property type="nucleotide sequence ID" value="NZ_JACBZR010000001.1"/>
</dbReference>
<reference evidence="3 4" key="1">
    <citation type="submission" date="2020-07" db="EMBL/GenBank/DDBJ databases">
        <title>Sequencing the genomes of 1000 actinobacteria strains.</title>
        <authorList>
            <person name="Klenk H.-P."/>
        </authorList>
    </citation>
    <scope>NUCLEOTIDE SEQUENCE [LARGE SCALE GENOMIC DNA]</scope>
    <source>
        <strain evidence="3 4">DSM 26487</strain>
    </source>
</reference>
<evidence type="ECO:0000256" key="1">
    <source>
        <dbReference type="SAM" id="MobiDB-lite"/>
    </source>
</evidence>
<evidence type="ECO:0000256" key="2">
    <source>
        <dbReference type="SAM" id="Phobius"/>
    </source>
</evidence>
<feature type="transmembrane region" description="Helical" evidence="2">
    <location>
        <begin position="73"/>
        <end position="94"/>
    </location>
</feature>